<proteinExistence type="inferred from homology"/>
<dbReference type="InterPro" id="IPR036398">
    <property type="entry name" value="CA_dom_sf"/>
</dbReference>
<protein>
    <recommendedName>
        <fullName evidence="3">carbonic anhydrase</fullName>
        <ecNumber evidence="3">4.2.1.1</ecNumber>
    </recommendedName>
</protein>
<organism evidence="9 10">
    <name type="scientific">Stomoxys calcitrans</name>
    <name type="common">Stable fly</name>
    <name type="synonym">Conops calcitrans</name>
    <dbReference type="NCBI Taxonomy" id="35570"/>
    <lineage>
        <taxon>Eukaryota</taxon>
        <taxon>Metazoa</taxon>
        <taxon>Ecdysozoa</taxon>
        <taxon>Arthropoda</taxon>
        <taxon>Hexapoda</taxon>
        <taxon>Insecta</taxon>
        <taxon>Pterygota</taxon>
        <taxon>Neoptera</taxon>
        <taxon>Endopterygota</taxon>
        <taxon>Diptera</taxon>
        <taxon>Brachycera</taxon>
        <taxon>Muscomorpha</taxon>
        <taxon>Muscoidea</taxon>
        <taxon>Muscidae</taxon>
        <taxon>Stomoxys</taxon>
    </lineage>
</organism>
<keyword evidence="6" id="KW-0456">Lyase</keyword>
<dbReference type="SUPFAM" id="SSF51069">
    <property type="entry name" value="Carbonic anhydrase"/>
    <property type="match status" value="1"/>
</dbReference>
<dbReference type="GO" id="GO:0008270">
    <property type="term" value="F:zinc ion binding"/>
    <property type="evidence" value="ECO:0007669"/>
    <property type="project" value="InterPro"/>
</dbReference>
<sequence>MFDEFKKTPTITDGPLEGKGTYRFYHMYFHWLTKTPDEWGFNNVSFPAELHLVFYNIKYGSYDKAMEKHEGIAALSISFRVRDVSSPAMIFIKDKLLPIRMPYTNAIITKFNSLSLFSYLPNFWYYYFTYSGAMVFEASKNGTHCKESVIWIDFEESFKISPEQVMEFNKLFAFNGFPLVDNTVNYTKPKSQIYSSLNPYGPQIMLNKAWKQSMEYILLLGTFISILILQDFA</sequence>
<dbReference type="PROSITE" id="PS51144">
    <property type="entry name" value="ALPHA_CA_2"/>
    <property type="match status" value="1"/>
</dbReference>
<evidence type="ECO:0000256" key="4">
    <source>
        <dbReference type="ARBA" id="ARBA00022723"/>
    </source>
</evidence>
<keyword evidence="10" id="KW-1185">Reference proteome</keyword>
<dbReference type="GO" id="GO:0004089">
    <property type="term" value="F:carbonate dehydratase activity"/>
    <property type="evidence" value="ECO:0007669"/>
    <property type="project" value="UniProtKB-EC"/>
</dbReference>
<keyword evidence="4" id="KW-0479">Metal-binding</keyword>
<evidence type="ECO:0000313" key="10">
    <source>
        <dbReference type="Proteomes" id="UP000095300"/>
    </source>
</evidence>
<dbReference type="EC" id="4.2.1.1" evidence="3"/>
<evidence type="ECO:0000256" key="3">
    <source>
        <dbReference type="ARBA" id="ARBA00012925"/>
    </source>
</evidence>
<comment type="similarity">
    <text evidence="2">Belongs to the alpha-carbonic anhydrase family.</text>
</comment>
<dbReference type="GO" id="GO:0005737">
    <property type="term" value="C:cytoplasm"/>
    <property type="evidence" value="ECO:0007669"/>
    <property type="project" value="TreeGrafter"/>
</dbReference>
<evidence type="ECO:0000256" key="1">
    <source>
        <dbReference type="ARBA" id="ARBA00001947"/>
    </source>
</evidence>
<gene>
    <name evidence="9" type="primary">106094503</name>
</gene>
<evidence type="ECO:0000259" key="8">
    <source>
        <dbReference type="PROSITE" id="PS51144"/>
    </source>
</evidence>
<dbReference type="SMART" id="SM01057">
    <property type="entry name" value="Carb_anhydrase"/>
    <property type="match status" value="1"/>
</dbReference>
<dbReference type="VEuPathDB" id="VectorBase:SCAU008383"/>
<dbReference type="EnsemblMetazoa" id="SCAU008383-RA">
    <property type="protein sequence ID" value="SCAU008383-PA"/>
    <property type="gene ID" value="SCAU008383"/>
</dbReference>
<feature type="domain" description="Alpha-carbonic anhydrase" evidence="8">
    <location>
        <begin position="1"/>
        <end position="209"/>
    </location>
</feature>
<dbReference type="Pfam" id="PF00194">
    <property type="entry name" value="Carb_anhydrase"/>
    <property type="match status" value="1"/>
</dbReference>
<name>A0A1I8PIL8_STOCA</name>
<dbReference type="STRING" id="35570.A0A1I8PIL8"/>
<dbReference type="AlphaFoldDB" id="A0A1I8PIL8"/>
<evidence type="ECO:0000313" key="9">
    <source>
        <dbReference type="EnsemblMetazoa" id="SCAU008383-PA"/>
    </source>
</evidence>
<dbReference type="InterPro" id="IPR023561">
    <property type="entry name" value="Carbonic_anhydrase_a-class"/>
</dbReference>
<dbReference type="Proteomes" id="UP000095300">
    <property type="component" value="Unassembled WGS sequence"/>
</dbReference>
<evidence type="ECO:0000256" key="6">
    <source>
        <dbReference type="ARBA" id="ARBA00023239"/>
    </source>
</evidence>
<evidence type="ECO:0000256" key="7">
    <source>
        <dbReference type="ARBA" id="ARBA00048348"/>
    </source>
</evidence>
<comment type="cofactor">
    <cofactor evidence="1">
        <name>Zn(2+)</name>
        <dbReference type="ChEBI" id="CHEBI:29105"/>
    </cofactor>
</comment>
<dbReference type="PANTHER" id="PTHR18952:SF141">
    <property type="entry name" value="CARBONIC ANHYDRASE"/>
    <property type="match status" value="1"/>
</dbReference>
<reference evidence="9" key="1">
    <citation type="submission" date="2020-05" db="UniProtKB">
        <authorList>
            <consortium name="EnsemblMetazoa"/>
        </authorList>
    </citation>
    <scope>IDENTIFICATION</scope>
    <source>
        <strain evidence="9">USDA</strain>
    </source>
</reference>
<evidence type="ECO:0000256" key="5">
    <source>
        <dbReference type="ARBA" id="ARBA00022833"/>
    </source>
</evidence>
<dbReference type="Gene3D" id="3.10.200.10">
    <property type="entry name" value="Alpha carbonic anhydrase"/>
    <property type="match status" value="1"/>
</dbReference>
<accession>A0A1I8PIL8</accession>
<evidence type="ECO:0000256" key="2">
    <source>
        <dbReference type="ARBA" id="ARBA00010718"/>
    </source>
</evidence>
<dbReference type="InterPro" id="IPR001148">
    <property type="entry name" value="CA_dom"/>
</dbReference>
<comment type="catalytic activity">
    <reaction evidence="7">
        <text>hydrogencarbonate + H(+) = CO2 + H2O</text>
        <dbReference type="Rhea" id="RHEA:10748"/>
        <dbReference type="ChEBI" id="CHEBI:15377"/>
        <dbReference type="ChEBI" id="CHEBI:15378"/>
        <dbReference type="ChEBI" id="CHEBI:16526"/>
        <dbReference type="ChEBI" id="CHEBI:17544"/>
        <dbReference type="EC" id="4.2.1.1"/>
    </reaction>
</comment>
<keyword evidence="5" id="KW-0862">Zinc</keyword>
<dbReference type="PANTHER" id="PTHR18952">
    <property type="entry name" value="CARBONIC ANHYDRASE"/>
    <property type="match status" value="1"/>
</dbReference>